<dbReference type="InterPro" id="IPR029050">
    <property type="entry name" value="Immunoprotect_excell_Ig-like"/>
</dbReference>
<evidence type="ECO:0000256" key="1">
    <source>
        <dbReference type="ARBA" id="ARBA00022729"/>
    </source>
</evidence>
<dbReference type="AlphaFoldDB" id="A0A931EYR5"/>
<feature type="compositionally biased region" description="Basic residues" evidence="2">
    <location>
        <begin position="15"/>
        <end position="25"/>
    </location>
</feature>
<dbReference type="EMBL" id="JADOGI010000033">
    <property type="protein sequence ID" value="MBF8186787.1"/>
    <property type="molecule type" value="Genomic_DNA"/>
</dbReference>
<feature type="region of interest" description="Disordered" evidence="2">
    <location>
        <begin position="1"/>
        <end position="25"/>
    </location>
</feature>
<protein>
    <recommendedName>
        <fullName evidence="6">DUF4352 domain-containing protein</fullName>
    </recommendedName>
</protein>
<keyword evidence="5" id="KW-1185">Reference proteome</keyword>
<comment type="caution">
    <text evidence="4">The sequence shown here is derived from an EMBL/GenBank/DDBJ whole genome shotgun (WGS) entry which is preliminary data.</text>
</comment>
<feature type="transmembrane region" description="Helical" evidence="3">
    <location>
        <begin position="27"/>
        <end position="46"/>
    </location>
</feature>
<dbReference type="Gene3D" id="2.60.40.1240">
    <property type="match status" value="1"/>
</dbReference>
<feature type="compositionally biased region" description="Polar residues" evidence="2">
    <location>
        <begin position="1"/>
        <end position="11"/>
    </location>
</feature>
<dbReference type="Proteomes" id="UP000605361">
    <property type="component" value="Unassembled WGS sequence"/>
</dbReference>
<evidence type="ECO:0000313" key="4">
    <source>
        <dbReference type="EMBL" id="MBF8186787.1"/>
    </source>
</evidence>
<dbReference type="RefSeq" id="WP_195895758.1">
    <property type="nucleotide sequence ID" value="NZ_JADOGI010000033.1"/>
</dbReference>
<keyword evidence="1" id="KW-0732">Signal</keyword>
<evidence type="ECO:0000256" key="3">
    <source>
        <dbReference type="SAM" id="Phobius"/>
    </source>
</evidence>
<gene>
    <name evidence="4" type="ORF">ITP53_13755</name>
</gene>
<name>A0A931EYR5_9ACTN</name>
<sequence>MTATEQRTTAVPSRRGSRRGDRRRGTGARVIGVVAGLLLLSGAVGVEAMNMTSGEISGPLTYVGDKGEEVDARRFTVRLDSFTTAKAVQFSSSETVQTDHLFLVVSTSAKSALKPYHLGQATLLTADGRKFTATDRVAASYTMSNVWVQPDIWVSGRYVFEVPAAVLPGARVVIGLPPQAGPQEPFQPEVEIDLGLDEAGARKLADSAQDVYSAVKK</sequence>
<accession>A0A931EYR5</accession>
<proteinExistence type="predicted"/>
<reference evidence="4" key="1">
    <citation type="submission" date="2020-11" db="EMBL/GenBank/DDBJ databases">
        <title>Whole-genome analyses of Nonomuraea sp. K274.</title>
        <authorList>
            <person name="Veyisoglu A."/>
        </authorList>
    </citation>
    <scope>NUCLEOTIDE SEQUENCE</scope>
    <source>
        <strain evidence="4">K274</strain>
    </source>
</reference>
<organism evidence="4 5">
    <name type="scientific">Nonomuraea cypriaca</name>
    <dbReference type="NCBI Taxonomy" id="1187855"/>
    <lineage>
        <taxon>Bacteria</taxon>
        <taxon>Bacillati</taxon>
        <taxon>Actinomycetota</taxon>
        <taxon>Actinomycetes</taxon>
        <taxon>Streptosporangiales</taxon>
        <taxon>Streptosporangiaceae</taxon>
        <taxon>Nonomuraea</taxon>
    </lineage>
</organism>
<keyword evidence="3" id="KW-0812">Transmembrane</keyword>
<evidence type="ECO:0000256" key="2">
    <source>
        <dbReference type="SAM" id="MobiDB-lite"/>
    </source>
</evidence>
<keyword evidence="3" id="KW-1133">Transmembrane helix</keyword>
<evidence type="ECO:0008006" key="6">
    <source>
        <dbReference type="Google" id="ProtNLM"/>
    </source>
</evidence>
<evidence type="ECO:0000313" key="5">
    <source>
        <dbReference type="Proteomes" id="UP000605361"/>
    </source>
</evidence>
<keyword evidence="3" id="KW-0472">Membrane</keyword>